<dbReference type="Proteomes" id="UP000178448">
    <property type="component" value="Unassembled WGS sequence"/>
</dbReference>
<evidence type="ECO:0000313" key="1">
    <source>
        <dbReference type="EMBL" id="OGG02436.1"/>
    </source>
</evidence>
<dbReference type="SUPFAM" id="SSF50447">
    <property type="entry name" value="Translation proteins"/>
    <property type="match status" value="1"/>
</dbReference>
<dbReference type="AlphaFoldDB" id="A0A1F5YQN0"/>
<name>A0A1F5YQN0_9BACT</name>
<reference evidence="1 2" key="1">
    <citation type="journal article" date="2016" name="Nat. Commun.">
        <title>Thousands of microbial genomes shed light on interconnected biogeochemical processes in an aquifer system.</title>
        <authorList>
            <person name="Anantharaman K."/>
            <person name="Brown C.T."/>
            <person name="Hug L.A."/>
            <person name="Sharon I."/>
            <person name="Castelle C.J."/>
            <person name="Probst A.J."/>
            <person name="Thomas B.C."/>
            <person name="Singh A."/>
            <person name="Wilkins M.J."/>
            <person name="Karaoz U."/>
            <person name="Brodie E.L."/>
            <person name="Williams K.H."/>
            <person name="Hubbard S.S."/>
            <person name="Banfield J.F."/>
        </authorList>
    </citation>
    <scope>NUCLEOTIDE SEQUENCE [LARGE SCALE GENOMIC DNA]</scope>
</reference>
<dbReference type="EMBL" id="MFJD01000008">
    <property type="protein sequence ID" value="OGG02436.1"/>
    <property type="molecule type" value="Genomic_DNA"/>
</dbReference>
<comment type="caution">
    <text evidence="1">The sequence shown here is derived from an EMBL/GenBank/DDBJ whole genome shotgun (WGS) entry which is preliminary data.</text>
</comment>
<dbReference type="InterPro" id="IPR009000">
    <property type="entry name" value="Transl_B-barrel_sf"/>
</dbReference>
<dbReference type="STRING" id="1798374.A2Z33_05250"/>
<gene>
    <name evidence="1" type="ORF">A2Z33_05250</name>
</gene>
<accession>A0A1F5YQN0</accession>
<protein>
    <recommendedName>
        <fullName evidence="3">Translation elongation factor-like protein</fullName>
    </recommendedName>
</protein>
<organism evidence="1 2">
    <name type="scientific">Candidatus Gottesmanbacteria bacterium RBG_16_52_11</name>
    <dbReference type="NCBI Taxonomy" id="1798374"/>
    <lineage>
        <taxon>Bacteria</taxon>
        <taxon>Candidatus Gottesmaniibacteriota</taxon>
    </lineage>
</organism>
<evidence type="ECO:0008006" key="3">
    <source>
        <dbReference type="Google" id="ProtNLM"/>
    </source>
</evidence>
<dbReference type="Gene3D" id="2.40.30.10">
    <property type="entry name" value="Translation factors"/>
    <property type="match status" value="1"/>
</dbReference>
<proteinExistence type="predicted"/>
<evidence type="ECO:0000313" key="2">
    <source>
        <dbReference type="Proteomes" id="UP000178448"/>
    </source>
</evidence>
<sequence>MNVTIGKVTHYYDKIGVAVVDVLNQPLKTGDAVRISGHDREFTQKVSSLQIEHEKVSEVPVGESAGMKVDQPVKPGDVVYLESGSD</sequence>